<dbReference type="EMBL" id="JARRAF010000188">
    <property type="protein sequence ID" value="MDK2127153.1"/>
    <property type="molecule type" value="Genomic_DNA"/>
</dbReference>
<keyword evidence="2" id="KW-1185">Reference proteome</keyword>
<accession>A0ABT7E4D0</accession>
<dbReference type="Proteomes" id="UP001172778">
    <property type="component" value="Unassembled WGS sequence"/>
</dbReference>
<comment type="caution">
    <text evidence="1">The sequence shown here is derived from an EMBL/GenBank/DDBJ whole genome shotgun (WGS) entry which is preliminary data.</text>
</comment>
<feature type="non-terminal residue" evidence="1">
    <location>
        <position position="150"/>
    </location>
</feature>
<protein>
    <submittedName>
        <fullName evidence="1">Uncharacterized protein</fullName>
    </submittedName>
</protein>
<evidence type="ECO:0000313" key="2">
    <source>
        <dbReference type="Proteomes" id="UP001172778"/>
    </source>
</evidence>
<proteinExistence type="predicted"/>
<name>A0ABT7E4D0_9NEIS</name>
<organism evidence="1 2">
    <name type="scientific">Parachitinimonas caeni</name>
    <dbReference type="NCBI Taxonomy" id="3031301"/>
    <lineage>
        <taxon>Bacteria</taxon>
        <taxon>Pseudomonadati</taxon>
        <taxon>Pseudomonadota</taxon>
        <taxon>Betaproteobacteria</taxon>
        <taxon>Neisseriales</taxon>
        <taxon>Chitinibacteraceae</taxon>
        <taxon>Parachitinimonas</taxon>
    </lineage>
</organism>
<sequence length="150" mass="15562">PPGAQAIALTGTGPLSAWSLGLRQGDSLQLTAGEWSGAGEVRLLDSEGVERGRWHPASQPSFTLTSPVAGPLLLQVDHPAGGSFRLNAQWGDTEPAVLPAPVLNGSGVIRNGETAHFPIEIKQAGLWLLDRQGALGDGSGFASNLDVMLH</sequence>
<feature type="non-terminal residue" evidence="1">
    <location>
        <position position="1"/>
    </location>
</feature>
<dbReference type="RefSeq" id="WP_284103457.1">
    <property type="nucleotide sequence ID" value="NZ_JARRAF010000188.1"/>
</dbReference>
<reference evidence="1" key="1">
    <citation type="submission" date="2023-03" db="EMBL/GenBank/DDBJ databases">
        <title>Chitinimonas shenzhenensis gen. nov., sp. nov., a novel member of family Burkholderiaceae isolated from activated sludge collected in Shen Zhen, China.</title>
        <authorList>
            <person name="Wang X."/>
        </authorList>
    </citation>
    <scope>NUCLEOTIDE SEQUENCE</scope>
    <source>
        <strain evidence="1">DQS-5</strain>
    </source>
</reference>
<evidence type="ECO:0000313" key="1">
    <source>
        <dbReference type="EMBL" id="MDK2127153.1"/>
    </source>
</evidence>
<gene>
    <name evidence="1" type="ORF">PZA18_24255</name>
</gene>